<feature type="compositionally biased region" description="Basic and acidic residues" evidence="1">
    <location>
        <begin position="1"/>
        <end position="13"/>
    </location>
</feature>
<feature type="compositionally biased region" description="Basic and acidic residues" evidence="1">
    <location>
        <begin position="37"/>
        <end position="49"/>
    </location>
</feature>
<organism evidence="2 3">
    <name type="scientific">Vitrella brassicaformis (strain CCMP3155)</name>
    <dbReference type="NCBI Taxonomy" id="1169540"/>
    <lineage>
        <taxon>Eukaryota</taxon>
        <taxon>Sar</taxon>
        <taxon>Alveolata</taxon>
        <taxon>Colpodellida</taxon>
        <taxon>Vitrellaceae</taxon>
        <taxon>Vitrella</taxon>
    </lineage>
</organism>
<reference evidence="2 3" key="1">
    <citation type="submission" date="2014-11" db="EMBL/GenBank/DDBJ databases">
        <authorList>
            <person name="Zhu J."/>
            <person name="Qi W."/>
            <person name="Song R."/>
        </authorList>
    </citation>
    <scope>NUCLEOTIDE SEQUENCE [LARGE SCALE GENOMIC DNA]</scope>
</reference>
<evidence type="ECO:0000313" key="3">
    <source>
        <dbReference type="Proteomes" id="UP000041254"/>
    </source>
</evidence>
<name>A0A0G4F4K7_VITBC</name>
<keyword evidence="3" id="KW-1185">Reference proteome</keyword>
<accession>A0A0G4F4K7</accession>
<sequence>MEEDGRQVKRSRSDAPAASSSAAAASGGGGGGDSESGEERQRRAERERDLCDQISGTEGLLSYMMAFLPINLMVQLAKSIWQHAAPELSDVTISSATKEERSFWQHVHLAFVAQLAARLTHLTSITLRYPLGAARWCLDVLVAIAEGHIAGRRAANMQGGTLHTLTIQGGVQLSGAARQTLSRTRPPLPAPLDPPPTLHALETIAGLTDGHQGLANQRWLMPSLATVRQWGWGAGRLGQFISSSRSLRRVEGTFRGEDWAGVFDRVPVAPAGQQGGPLAQLESIGTIVVDDNDAAGIHRLQAVLVARGCRWSLKQLHVRFGGSFYPIGRRTLPVLLALDRLIGACCRQDAQLTLTTARLEFDLSIFYHPHFPTRPSPSFKTMIQQLAQQATSVYYIFTQDGLTDPHANPSQAAIDIASSLSFDEATNVEVLNADDFHPPANIPSPHPTIITHLQPFSTQATRLCVASGLGGAAGELLAGKMPKEVRVVDVERGLGGEEKVGVLAALEREREVDTVVMGAVWVDQLVEAAGRLPTIRMLDSKLPVADDVEDASSLVRARLSSVIPHIRGLQRVHLKICNTDDEQGASIRAFLPVGINIDAFSVRGIGGSVDATWTTVTAVRNP</sequence>
<feature type="region of interest" description="Disordered" evidence="1">
    <location>
        <begin position="1"/>
        <end position="49"/>
    </location>
</feature>
<proteinExistence type="predicted"/>
<dbReference type="PhylomeDB" id="A0A0G4F4K7"/>
<dbReference type="InParanoid" id="A0A0G4F4K7"/>
<evidence type="ECO:0000256" key="1">
    <source>
        <dbReference type="SAM" id="MobiDB-lite"/>
    </source>
</evidence>
<dbReference type="AlphaFoldDB" id="A0A0G4F4K7"/>
<evidence type="ECO:0000313" key="2">
    <source>
        <dbReference type="EMBL" id="CEM06741.1"/>
    </source>
</evidence>
<protein>
    <submittedName>
        <fullName evidence="2">Uncharacterized protein</fullName>
    </submittedName>
</protein>
<gene>
    <name evidence="2" type="ORF">Vbra_8745</name>
</gene>
<dbReference type="VEuPathDB" id="CryptoDB:Vbra_8745"/>
<feature type="compositionally biased region" description="Low complexity" evidence="1">
    <location>
        <begin position="14"/>
        <end position="25"/>
    </location>
</feature>
<dbReference type="Proteomes" id="UP000041254">
    <property type="component" value="Unassembled WGS sequence"/>
</dbReference>
<dbReference type="EMBL" id="CDMY01000370">
    <property type="protein sequence ID" value="CEM06741.1"/>
    <property type="molecule type" value="Genomic_DNA"/>
</dbReference>